<name>A0A1G9VIP5_9PROT</name>
<dbReference type="HAMAP" id="MF_00724">
    <property type="entry name" value="FliE"/>
    <property type="match status" value="1"/>
</dbReference>
<comment type="similarity">
    <text evidence="2 4">Belongs to the FliE family.</text>
</comment>
<dbReference type="EMBL" id="FNHG01000019">
    <property type="protein sequence ID" value="SDM71953.1"/>
    <property type="molecule type" value="Genomic_DNA"/>
</dbReference>
<comment type="subcellular location">
    <subcellularLocation>
        <location evidence="1 4">Bacterial flagellum basal body</location>
    </subcellularLocation>
</comment>
<reference evidence="6 7" key="1">
    <citation type="submission" date="2016-10" db="EMBL/GenBank/DDBJ databases">
        <authorList>
            <person name="de Groot N.N."/>
        </authorList>
    </citation>
    <scope>NUCLEOTIDE SEQUENCE [LARGE SCALE GENOMIC DNA]</scope>
    <source>
        <strain evidence="6 7">DSM 16077</strain>
    </source>
</reference>
<dbReference type="PANTHER" id="PTHR34653:SF1">
    <property type="entry name" value="FLAGELLAR HOOK-BASAL BODY COMPLEX PROTEIN FLIE"/>
    <property type="match status" value="1"/>
</dbReference>
<accession>A0A1G9VIP5</accession>
<organism evidence="6 7">
    <name type="scientific">Maricaulis salignorans</name>
    <dbReference type="NCBI Taxonomy" id="144026"/>
    <lineage>
        <taxon>Bacteria</taxon>
        <taxon>Pseudomonadati</taxon>
        <taxon>Pseudomonadota</taxon>
        <taxon>Alphaproteobacteria</taxon>
        <taxon>Maricaulales</taxon>
        <taxon>Maricaulaceae</taxon>
        <taxon>Maricaulis</taxon>
    </lineage>
</organism>
<dbReference type="NCBIfam" id="TIGR00205">
    <property type="entry name" value="fliE"/>
    <property type="match status" value="1"/>
</dbReference>
<evidence type="ECO:0000256" key="3">
    <source>
        <dbReference type="ARBA" id="ARBA00023143"/>
    </source>
</evidence>
<dbReference type="RefSeq" id="WP_091771459.1">
    <property type="nucleotide sequence ID" value="NZ_FNHG01000019.1"/>
</dbReference>
<sequence length="104" mass="10618">MAGDLTGVQAYQAAIRSAQNAVGNGGEKVDAGGFGFGDMVAEAISQTSNSLGHAEQMTAASATGDAELIDVATAVSAAEISLETMVAVRDEVVRAYQEILRMPI</sequence>
<dbReference type="AlphaFoldDB" id="A0A1G9VIP5"/>
<evidence type="ECO:0000313" key="6">
    <source>
        <dbReference type="EMBL" id="SDM71953.1"/>
    </source>
</evidence>
<keyword evidence="6" id="KW-0969">Cilium</keyword>
<gene>
    <name evidence="4" type="primary">fliE</name>
    <name evidence="6" type="ORF">SAMN04488568_11955</name>
</gene>
<evidence type="ECO:0000313" key="7">
    <source>
        <dbReference type="Proteomes" id="UP000199759"/>
    </source>
</evidence>
<dbReference type="Pfam" id="PF02049">
    <property type="entry name" value="FliE"/>
    <property type="match status" value="1"/>
</dbReference>
<dbReference type="InterPro" id="IPR001624">
    <property type="entry name" value="FliE"/>
</dbReference>
<evidence type="ECO:0000256" key="2">
    <source>
        <dbReference type="ARBA" id="ARBA00009272"/>
    </source>
</evidence>
<dbReference type="GO" id="GO:0071973">
    <property type="term" value="P:bacterial-type flagellum-dependent cell motility"/>
    <property type="evidence" value="ECO:0007669"/>
    <property type="project" value="InterPro"/>
</dbReference>
<dbReference type="PRINTS" id="PR01006">
    <property type="entry name" value="FLGHOOKFLIE"/>
</dbReference>
<dbReference type="GO" id="GO:0005198">
    <property type="term" value="F:structural molecule activity"/>
    <property type="evidence" value="ECO:0007669"/>
    <property type="project" value="UniProtKB-UniRule"/>
</dbReference>
<evidence type="ECO:0000256" key="5">
    <source>
        <dbReference type="NCBIfam" id="TIGR00205"/>
    </source>
</evidence>
<dbReference type="GO" id="GO:0009425">
    <property type="term" value="C:bacterial-type flagellum basal body"/>
    <property type="evidence" value="ECO:0007669"/>
    <property type="project" value="UniProtKB-SubCell"/>
</dbReference>
<dbReference type="STRING" id="144026.SAMN04488568_11955"/>
<evidence type="ECO:0000256" key="1">
    <source>
        <dbReference type="ARBA" id="ARBA00004117"/>
    </source>
</evidence>
<dbReference type="Proteomes" id="UP000199759">
    <property type="component" value="Unassembled WGS sequence"/>
</dbReference>
<dbReference type="GO" id="GO:0003774">
    <property type="term" value="F:cytoskeletal motor activity"/>
    <property type="evidence" value="ECO:0007669"/>
    <property type="project" value="InterPro"/>
</dbReference>
<keyword evidence="3 4" id="KW-0975">Bacterial flagellum</keyword>
<keyword evidence="6" id="KW-0966">Cell projection</keyword>
<keyword evidence="7" id="KW-1185">Reference proteome</keyword>
<dbReference type="PANTHER" id="PTHR34653">
    <property type="match status" value="1"/>
</dbReference>
<proteinExistence type="inferred from homology"/>
<protein>
    <recommendedName>
        <fullName evidence="4 5">Flagellar hook-basal body complex protein FliE</fullName>
    </recommendedName>
</protein>
<dbReference type="OrthoDB" id="8481852at2"/>
<keyword evidence="6" id="KW-0282">Flagellum</keyword>
<evidence type="ECO:0000256" key="4">
    <source>
        <dbReference type="HAMAP-Rule" id="MF_00724"/>
    </source>
</evidence>